<dbReference type="InterPro" id="IPR034122">
    <property type="entry name" value="Retropepsin-like_bacterial"/>
</dbReference>
<reference evidence="2 3" key="1">
    <citation type="submission" date="2012-10" db="EMBL/GenBank/DDBJ databases">
        <title>Genome sequencing of Tanticharoenia sakaeratensis NBRC 103193.</title>
        <authorList>
            <person name="Azuma Y."/>
            <person name="Hadano H."/>
            <person name="Hirakawa H."/>
            <person name="Matsushita K."/>
        </authorList>
    </citation>
    <scope>NUCLEOTIDE SEQUENCE [LARGE SCALE GENOMIC DNA]</scope>
    <source>
        <strain evidence="2 3">NBRC 103193</strain>
    </source>
</reference>
<keyword evidence="3" id="KW-1185">Reference proteome</keyword>
<gene>
    <name evidence="2" type="ORF">Tasa_052_026</name>
</gene>
<dbReference type="SUPFAM" id="SSF50156">
    <property type="entry name" value="PDZ domain-like"/>
    <property type="match status" value="1"/>
</dbReference>
<accession>A0A0D6MQU3</accession>
<dbReference type="Proteomes" id="UP000032679">
    <property type="component" value="Unassembled WGS sequence"/>
</dbReference>
<comment type="caution">
    <text evidence="2">The sequence shown here is derived from an EMBL/GenBank/DDBJ whole genome shotgun (WGS) entry which is preliminary data.</text>
</comment>
<feature type="chain" id="PRO_5002308290" description="PDZ domain-containing protein" evidence="1">
    <location>
        <begin position="26"/>
        <end position="376"/>
    </location>
</feature>
<name>A0A0D6MQU3_9PROT</name>
<protein>
    <recommendedName>
        <fullName evidence="4">PDZ domain-containing protein</fullName>
    </recommendedName>
</protein>
<evidence type="ECO:0000256" key="1">
    <source>
        <dbReference type="SAM" id="SignalP"/>
    </source>
</evidence>
<dbReference type="EMBL" id="BALE01000052">
    <property type="protein sequence ID" value="GAN55663.1"/>
    <property type="molecule type" value="Genomic_DNA"/>
</dbReference>
<dbReference type="RefSeq" id="WP_048851014.1">
    <property type="nucleotide sequence ID" value="NZ_BALE01000052.1"/>
</dbReference>
<dbReference type="InterPro" id="IPR036034">
    <property type="entry name" value="PDZ_sf"/>
</dbReference>
<evidence type="ECO:0000313" key="2">
    <source>
        <dbReference type="EMBL" id="GAN55663.1"/>
    </source>
</evidence>
<evidence type="ECO:0000313" key="3">
    <source>
        <dbReference type="Proteomes" id="UP000032679"/>
    </source>
</evidence>
<dbReference type="Gene3D" id="2.30.42.10">
    <property type="match status" value="1"/>
</dbReference>
<evidence type="ECO:0008006" key="4">
    <source>
        <dbReference type="Google" id="ProtNLM"/>
    </source>
</evidence>
<dbReference type="OrthoDB" id="7296822at2"/>
<organism evidence="2 3">
    <name type="scientific">Tanticharoenia sakaeratensis NBRC 103193</name>
    <dbReference type="NCBI Taxonomy" id="1231623"/>
    <lineage>
        <taxon>Bacteria</taxon>
        <taxon>Pseudomonadati</taxon>
        <taxon>Pseudomonadota</taxon>
        <taxon>Alphaproteobacteria</taxon>
        <taxon>Acetobacterales</taxon>
        <taxon>Acetobacteraceae</taxon>
        <taxon>Tanticharoenia</taxon>
    </lineage>
</organism>
<dbReference type="InterPro" id="IPR021109">
    <property type="entry name" value="Peptidase_aspartic_dom_sf"/>
</dbReference>
<proteinExistence type="predicted"/>
<sequence>MPTRRHALQFLSSAFAASRLPVAHAAPAPLRAPIELVGSRVVIAVTLNGTGPLLFAIDTGGAVSLIREDLAARLNLPRTGEVHIGVSGQSGGHPAYDVANLVIGGIIRQPHAQLISVVNFGFGDGISGSLGSGLMTTLVSELDFDAREWRVWTEGRPDPSGFTPLDVDITRKPATGGSPFIVAPGAVNGSRQQFLLDTAAESFVRLNNTTARKLGLWTSDRPYAPLRDGARIARIDRLEFGGIPLERPLALLLPDDREADISDGLIGLPILRQFNLMLDPQNERLWIRRNSLTAPQYTYPLSGLWFDRHHNDFVITDVGPGSPAKAAGLQPGNRILGTDATTLATQLHGPAGSTLQLPVEQDGRQRIATLHLQPYL</sequence>
<dbReference type="CDD" id="cd05483">
    <property type="entry name" value="retropepsin_like_bacteria"/>
    <property type="match status" value="1"/>
</dbReference>
<dbReference type="Pfam" id="PF13650">
    <property type="entry name" value="Asp_protease_2"/>
    <property type="match status" value="2"/>
</dbReference>
<dbReference type="Gene3D" id="2.40.70.10">
    <property type="entry name" value="Acid Proteases"/>
    <property type="match status" value="2"/>
</dbReference>
<dbReference type="AlphaFoldDB" id="A0A0D6MQU3"/>
<keyword evidence="1" id="KW-0732">Signal</keyword>
<feature type="signal peptide" evidence="1">
    <location>
        <begin position="1"/>
        <end position="25"/>
    </location>
</feature>